<feature type="binding site" evidence="8">
    <location>
        <position position="34"/>
    </location>
    <ligand>
        <name>L-tyrosine</name>
        <dbReference type="ChEBI" id="CHEBI:58315"/>
    </ligand>
</feature>
<feature type="short sequence motif" description="'HIGH' region" evidence="8">
    <location>
        <begin position="39"/>
        <end position="48"/>
    </location>
</feature>
<evidence type="ECO:0000256" key="7">
    <source>
        <dbReference type="ARBA" id="ARBA00048248"/>
    </source>
</evidence>
<keyword evidence="12" id="KW-1185">Reference proteome</keyword>
<keyword evidence="2 8" id="KW-0547">Nucleotide-binding</keyword>
<keyword evidence="4 9" id="KW-0694">RNA-binding</keyword>
<dbReference type="PRINTS" id="PR01040">
    <property type="entry name" value="TRNASYNTHTYR"/>
</dbReference>
<evidence type="ECO:0000259" key="10">
    <source>
        <dbReference type="Pfam" id="PF22421"/>
    </source>
</evidence>
<dbReference type="Gene3D" id="3.10.290.10">
    <property type="entry name" value="RNA-binding S4 domain"/>
    <property type="match status" value="1"/>
</dbReference>
<dbReference type="InterPro" id="IPR036986">
    <property type="entry name" value="S4_RNA-bd_sf"/>
</dbReference>
<evidence type="ECO:0000256" key="6">
    <source>
        <dbReference type="ARBA" id="ARBA00023146"/>
    </source>
</evidence>
<dbReference type="InterPro" id="IPR002307">
    <property type="entry name" value="Tyr-tRNA-ligase"/>
</dbReference>
<comment type="subcellular location">
    <subcellularLocation>
        <location evidence="8">Cytoplasm</location>
    </subcellularLocation>
</comment>
<comment type="function">
    <text evidence="8">Catalyzes the attachment of tyrosine to tRNA(Tyr) in a two-step reaction: tyrosine is first activated by ATP to form Tyr-AMP and then transferred to the acceptor end of tRNA(Tyr).</text>
</comment>
<gene>
    <name evidence="8 11" type="primary">tyrS</name>
    <name evidence="11" type="ORF">SAPIS_v1c08670</name>
</gene>
<dbReference type="eggNOG" id="COG0162">
    <property type="taxonomic scope" value="Bacteria"/>
</dbReference>
<dbReference type="Pfam" id="PF00579">
    <property type="entry name" value="tRNA-synt_1b"/>
    <property type="match status" value="1"/>
</dbReference>
<organism evidence="11 12">
    <name type="scientific">Spiroplasma apis B31</name>
    <dbReference type="NCBI Taxonomy" id="1276258"/>
    <lineage>
        <taxon>Bacteria</taxon>
        <taxon>Bacillati</taxon>
        <taxon>Mycoplasmatota</taxon>
        <taxon>Mollicutes</taxon>
        <taxon>Entomoplasmatales</taxon>
        <taxon>Spiroplasmataceae</taxon>
        <taxon>Spiroplasma</taxon>
    </lineage>
</organism>
<dbReference type="GO" id="GO:0005524">
    <property type="term" value="F:ATP binding"/>
    <property type="evidence" value="ECO:0007669"/>
    <property type="project" value="UniProtKB-UniRule"/>
</dbReference>
<evidence type="ECO:0000313" key="12">
    <source>
        <dbReference type="Proteomes" id="UP000018550"/>
    </source>
</evidence>
<proteinExistence type="inferred from homology"/>
<dbReference type="FunFam" id="1.10.240.10:FF:000001">
    <property type="entry name" value="Tyrosine--tRNA ligase"/>
    <property type="match status" value="1"/>
</dbReference>
<comment type="subunit">
    <text evidence="8">Homodimer.</text>
</comment>
<dbReference type="GO" id="GO:0005829">
    <property type="term" value="C:cytosol"/>
    <property type="evidence" value="ECO:0007669"/>
    <property type="project" value="TreeGrafter"/>
</dbReference>
<feature type="binding site" evidence="8">
    <location>
        <position position="167"/>
    </location>
    <ligand>
        <name>L-tyrosine</name>
        <dbReference type="ChEBI" id="CHEBI:58315"/>
    </ligand>
</feature>
<dbReference type="GO" id="GO:0006437">
    <property type="term" value="P:tyrosyl-tRNA aminoacylation"/>
    <property type="evidence" value="ECO:0007669"/>
    <property type="project" value="UniProtKB-UniRule"/>
</dbReference>
<dbReference type="PANTHER" id="PTHR11766:SF0">
    <property type="entry name" value="TYROSINE--TRNA LIGASE, MITOCHONDRIAL"/>
    <property type="match status" value="1"/>
</dbReference>
<keyword evidence="6 8" id="KW-0030">Aminoacyl-tRNA synthetase</keyword>
<dbReference type="GO" id="GO:0004831">
    <property type="term" value="F:tyrosine-tRNA ligase activity"/>
    <property type="evidence" value="ECO:0007669"/>
    <property type="project" value="UniProtKB-UniRule"/>
</dbReference>
<evidence type="ECO:0000256" key="4">
    <source>
        <dbReference type="ARBA" id="ARBA00022884"/>
    </source>
</evidence>
<evidence type="ECO:0000256" key="1">
    <source>
        <dbReference type="ARBA" id="ARBA00022598"/>
    </source>
</evidence>
<dbReference type="PATRIC" id="fig|1276258.3.peg.888"/>
<dbReference type="PANTHER" id="PTHR11766">
    <property type="entry name" value="TYROSYL-TRNA SYNTHETASE"/>
    <property type="match status" value="1"/>
</dbReference>
<feature type="domain" description="Tyrosine--tRNA ligase SYY-like C-terminal" evidence="10">
    <location>
        <begin position="330"/>
        <end position="410"/>
    </location>
</feature>
<dbReference type="InterPro" id="IPR024088">
    <property type="entry name" value="Tyr-tRNA-ligase_bac-type"/>
</dbReference>
<comment type="similarity">
    <text evidence="8">Belongs to the class-I aminoacyl-tRNA synthetase family. TyrS type 1 subfamily.</text>
</comment>
<dbReference type="KEGG" id="sapi:SAPIS_v1c08670"/>
<dbReference type="GO" id="GO:0003723">
    <property type="term" value="F:RNA binding"/>
    <property type="evidence" value="ECO:0007669"/>
    <property type="project" value="UniProtKB-KW"/>
</dbReference>
<dbReference type="HOGENOM" id="CLU_024003_0_3_14"/>
<dbReference type="InterPro" id="IPR001412">
    <property type="entry name" value="aa-tRNA-synth_I_CS"/>
</dbReference>
<dbReference type="InterPro" id="IPR002305">
    <property type="entry name" value="aa-tRNA-synth_Ic"/>
</dbReference>
<evidence type="ECO:0000256" key="2">
    <source>
        <dbReference type="ARBA" id="ARBA00022741"/>
    </source>
</evidence>
<dbReference type="PROSITE" id="PS00178">
    <property type="entry name" value="AA_TRNA_LIGASE_I"/>
    <property type="match status" value="1"/>
</dbReference>
<dbReference type="InterPro" id="IPR024107">
    <property type="entry name" value="Tyr-tRNA-ligase_bac_1"/>
</dbReference>
<feature type="short sequence motif" description="'KMSKS' region" evidence="8">
    <location>
        <begin position="226"/>
        <end position="230"/>
    </location>
</feature>
<dbReference type="InterPro" id="IPR054608">
    <property type="entry name" value="SYY-like_C"/>
</dbReference>
<dbReference type="Pfam" id="PF22421">
    <property type="entry name" value="SYY_C-terminal"/>
    <property type="match status" value="1"/>
</dbReference>
<dbReference type="AlphaFoldDB" id="V5RJ30"/>
<reference evidence="11 12" key="1">
    <citation type="journal article" date="2014" name="Genome Announc.">
        <title>Complete Genome Sequence of Spiroplasma apis B31T (ATCC 33834), a Bacterium Associated with May Disease of Honeybees (Apis mellifera).</title>
        <authorList>
            <person name="Ku C."/>
            <person name="Lo W.S."/>
            <person name="Chen L.L."/>
            <person name="Kuo C.H."/>
        </authorList>
    </citation>
    <scope>NUCLEOTIDE SEQUENCE [LARGE SCALE GENOMIC DNA]</scope>
    <source>
        <strain evidence="11">B31</strain>
    </source>
</reference>
<evidence type="ECO:0000313" key="11">
    <source>
        <dbReference type="EMBL" id="AHB36712.1"/>
    </source>
</evidence>
<keyword evidence="8" id="KW-0963">Cytoplasm</keyword>
<evidence type="ECO:0000256" key="8">
    <source>
        <dbReference type="HAMAP-Rule" id="MF_02006"/>
    </source>
</evidence>
<dbReference type="Gene3D" id="3.40.50.620">
    <property type="entry name" value="HUPs"/>
    <property type="match status" value="1"/>
</dbReference>
<dbReference type="SUPFAM" id="SSF55174">
    <property type="entry name" value="Alpha-L RNA-binding motif"/>
    <property type="match status" value="1"/>
</dbReference>
<dbReference type="PROSITE" id="PS50889">
    <property type="entry name" value="S4"/>
    <property type="match status" value="1"/>
</dbReference>
<dbReference type="RefSeq" id="WP_023790072.1">
    <property type="nucleotide sequence ID" value="NC_022998.1"/>
</dbReference>
<sequence length="414" mass="47044">MKFILDELETRKMLKQSTNPEKIKTAQLSGAGVYCGFDPTADSLHIGHLIQILNLKRFKDFGFTPLAIIGGGTGMIGDPSFKNSERNLLELEEVKKNSLMIKKQLETFIPEIKVIDNYDWLSKLSLIDFLRDIGKDFNLAYLLAKENISSRIEKGLSITEFSYTMLQGYDFYNLYQNETCWVQIGGSDQWGNITSGIDYIASKIGKENSKACGITMNLLTKKDGVKFGKTESGAIWLDPNKTSEYEFYQFFINQDDDDCATLLNYLTILSTETINTIMNDHNKEPHKRLAQKKLAEEVTLLVHGEKGLEKALKITETLFKGDINKLGDSELRQLSRSLPFKEINKGLNIIDFLVESQIATSKREARELISNNAITIGIINNFKESDVIDDSHVLIDNFIFVKKGKRRYFSIKLH</sequence>
<keyword evidence="3 8" id="KW-0067">ATP-binding</keyword>
<dbReference type="CDD" id="cd00805">
    <property type="entry name" value="TyrRS_core"/>
    <property type="match status" value="1"/>
</dbReference>
<dbReference type="EMBL" id="CP006682">
    <property type="protein sequence ID" value="AHB36712.1"/>
    <property type="molecule type" value="Genomic_DNA"/>
</dbReference>
<dbReference type="Proteomes" id="UP000018550">
    <property type="component" value="Chromosome"/>
</dbReference>
<dbReference type="NCBIfam" id="TIGR00234">
    <property type="entry name" value="tyrS"/>
    <property type="match status" value="1"/>
</dbReference>
<keyword evidence="5 8" id="KW-0648">Protein biosynthesis</keyword>
<dbReference type="Gene3D" id="1.10.240.10">
    <property type="entry name" value="Tyrosyl-Transfer RNA Synthetase"/>
    <property type="match status" value="1"/>
</dbReference>
<protein>
    <recommendedName>
        <fullName evidence="8">Tyrosine--tRNA ligase</fullName>
        <ecNumber evidence="8">6.1.1.1</ecNumber>
    </recommendedName>
    <alternativeName>
        <fullName evidence="8">Tyrosyl-tRNA synthetase</fullName>
        <shortName evidence="8">TyrRS</shortName>
    </alternativeName>
</protein>
<comment type="catalytic activity">
    <reaction evidence="7 8">
        <text>tRNA(Tyr) + L-tyrosine + ATP = L-tyrosyl-tRNA(Tyr) + AMP + diphosphate + H(+)</text>
        <dbReference type="Rhea" id="RHEA:10220"/>
        <dbReference type="Rhea" id="RHEA-COMP:9706"/>
        <dbReference type="Rhea" id="RHEA-COMP:9707"/>
        <dbReference type="ChEBI" id="CHEBI:15378"/>
        <dbReference type="ChEBI" id="CHEBI:30616"/>
        <dbReference type="ChEBI" id="CHEBI:33019"/>
        <dbReference type="ChEBI" id="CHEBI:58315"/>
        <dbReference type="ChEBI" id="CHEBI:78442"/>
        <dbReference type="ChEBI" id="CHEBI:78536"/>
        <dbReference type="ChEBI" id="CHEBI:456215"/>
        <dbReference type="EC" id="6.1.1.1"/>
    </reaction>
</comment>
<feature type="binding site" evidence="8">
    <location>
        <position position="229"/>
    </location>
    <ligand>
        <name>ATP</name>
        <dbReference type="ChEBI" id="CHEBI:30616"/>
    </ligand>
</feature>
<dbReference type="STRING" id="1276258.SAPIS_v1c08670"/>
<dbReference type="HAMAP" id="MF_02006">
    <property type="entry name" value="Tyr_tRNA_synth_type1"/>
    <property type="match status" value="1"/>
</dbReference>
<evidence type="ECO:0000256" key="3">
    <source>
        <dbReference type="ARBA" id="ARBA00022840"/>
    </source>
</evidence>
<evidence type="ECO:0000256" key="5">
    <source>
        <dbReference type="ARBA" id="ARBA00022917"/>
    </source>
</evidence>
<dbReference type="SUPFAM" id="SSF52374">
    <property type="entry name" value="Nucleotidylyl transferase"/>
    <property type="match status" value="1"/>
</dbReference>
<dbReference type="EC" id="6.1.1.1" evidence="8"/>
<keyword evidence="1 8" id="KW-0436">Ligase</keyword>
<accession>V5RJ30</accession>
<feature type="binding site" evidence="8">
    <location>
        <position position="163"/>
    </location>
    <ligand>
        <name>L-tyrosine</name>
        <dbReference type="ChEBI" id="CHEBI:58315"/>
    </ligand>
</feature>
<evidence type="ECO:0000256" key="9">
    <source>
        <dbReference type="PROSITE-ProRule" id="PRU00182"/>
    </source>
</evidence>
<name>V5RJ30_SPIAP</name>
<dbReference type="OrthoDB" id="9804243at2"/>
<dbReference type="InterPro" id="IPR014729">
    <property type="entry name" value="Rossmann-like_a/b/a_fold"/>
</dbReference>